<organism evidence="1 2">
    <name type="scientific">Streptomyces luteolus</name>
    <dbReference type="NCBI Taxonomy" id="3043615"/>
    <lineage>
        <taxon>Bacteria</taxon>
        <taxon>Bacillati</taxon>
        <taxon>Actinomycetota</taxon>
        <taxon>Actinomycetes</taxon>
        <taxon>Kitasatosporales</taxon>
        <taxon>Streptomycetaceae</taxon>
        <taxon>Streptomyces</taxon>
    </lineage>
</organism>
<evidence type="ECO:0000313" key="1">
    <source>
        <dbReference type="EMBL" id="MDI3424298.1"/>
    </source>
</evidence>
<keyword evidence="2" id="KW-1185">Reference proteome</keyword>
<reference evidence="1 2" key="1">
    <citation type="submission" date="2023-05" db="EMBL/GenBank/DDBJ databases">
        <title>Draft genome sequence of Streptomyces sp. B-S-A12 isolated from a cave soil in Thailand.</title>
        <authorList>
            <person name="Chamroensaksri N."/>
            <person name="Muangham S."/>
        </authorList>
    </citation>
    <scope>NUCLEOTIDE SEQUENCE [LARGE SCALE GENOMIC DNA]</scope>
    <source>
        <strain evidence="1 2">B-S-A12</strain>
    </source>
</reference>
<sequence length="81" mass="8717">MATTDGGPGATEVTEGVLVKDSDNGKVGVVMGSEGPYLQLRPLNGGREWDARPDRIARLTVREEISARLAVQNERSAKRPL</sequence>
<gene>
    <name evidence="1" type="ORF">QIT00_38250</name>
</gene>
<protein>
    <recommendedName>
        <fullName evidence="3">DUF2171 domain-containing protein</fullName>
    </recommendedName>
</protein>
<dbReference type="RefSeq" id="WP_282540119.1">
    <property type="nucleotide sequence ID" value="NZ_JASCIS010000087.1"/>
</dbReference>
<evidence type="ECO:0000313" key="2">
    <source>
        <dbReference type="Proteomes" id="UP001237105"/>
    </source>
</evidence>
<dbReference type="Proteomes" id="UP001237105">
    <property type="component" value="Unassembled WGS sequence"/>
</dbReference>
<evidence type="ECO:0008006" key="3">
    <source>
        <dbReference type="Google" id="ProtNLM"/>
    </source>
</evidence>
<proteinExistence type="predicted"/>
<comment type="caution">
    <text evidence="1">The sequence shown here is derived from an EMBL/GenBank/DDBJ whole genome shotgun (WGS) entry which is preliminary data.</text>
</comment>
<name>A0ABT6TAA2_9ACTN</name>
<dbReference type="EMBL" id="JASCIS010000087">
    <property type="protein sequence ID" value="MDI3424298.1"/>
    <property type="molecule type" value="Genomic_DNA"/>
</dbReference>
<accession>A0ABT6TAA2</accession>